<dbReference type="GeneID" id="81363595"/>
<evidence type="ECO:0000313" key="2">
    <source>
        <dbReference type="Proteomes" id="UP001149074"/>
    </source>
</evidence>
<dbReference type="RefSeq" id="XP_056469604.1">
    <property type="nucleotide sequence ID" value="XM_056624616.1"/>
</dbReference>
<gene>
    <name evidence="1" type="ORF">N7532_012125</name>
</gene>
<reference evidence="1" key="2">
    <citation type="journal article" date="2023" name="IMA Fungus">
        <title>Comparative genomic study of the Penicillium genus elucidates a diverse pangenome and 15 lateral gene transfer events.</title>
        <authorList>
            <person name="Petersen C."/>
            <person name="Sorensen T."/>
            <person name="Nielsen M.R."/>
            <person name="Sondergaard T.E."/>
            <person name="Sorensen J.L."/>
            <person name="Fitzpatrick D.A."/>
            <person name="Frisvad J.C."/>
            <person name="Nielsen K.L."/>
        </authorList>
    </citation>
    <scope>NUCLEOTIDE SEQUENCE</scope>
    <source>
        <strain evidence="1">IBT 30761</strain>
    </source>
</reference>
<reference evidence="1" key="1">
    <citation type="submission" date="2022-11" db="EMBL/GenBank/DDBJ databases">
        <authorList>
            <person name="Petersen C."/>
        </authorList>
    </citation>
    <scope>NUCLEOTIDE SEQUENCE</scope>
    <source>
        <strain evidence="1">IBT 30761</strain>
    </source>
</reference>
<dbReference type="EMBL" id="JAPQKI010000011">
    <property type="protein sequence ID" value="KAJ5083082.1"/>
    <property type="molecule type" value="Genomic_DNA"/>
</dbReference>
<protein>
    <submittedName>
        <fullName evidence="1">Uncharacterized protein</fullName>
    </submittedName>
</protein>
<dbReference type="AlphaFoldDB" id="A0A9W9EJR0"/>
<dbReference type="Proteomes" id="UP001149074">
    <property type="component" value="Unassembled WGS sequence"/>
</dbReference>
<evidence type="ECO:0000313" key="1">
    <source>
        <dbReference type="EMBL" id="KAJ5083082.1"/>
    </source>
</evidence>
<organism evidence="1 2">
    <name type="scientific">Penicillium argentinense</name>
    <dbReference type="NCBI Taxonomy" id="1131581"/>
    <lineage>
        <taxon>Eukaryota</taxon>
        <taxon>Fungi</taxon>
        <taxon>Dikarya</taxon>
        <taxon>Ascomycota</taxon>
        <taxon>Pezizomycotina</taxon>
        <taxon>Eurotiomycetes</taxon>
        <taxon>Eurotiomycetidae</taxon>
        <taxon>Eurotiales</taxon>
        <taxon>Aspergillaceae</taxon>
        <taxon>Penicillium</taxon>
    </lineage>
</organism>
<sequence>MKLQLPSPMQSWKSARFNLSSIFGMPARSSIDVGWPREMAMSCAKHAQSVHCACEARALCEWTPESPIVHGRAFVEEAPRHPGRLYRGGSENINVPKQQVLRGGC</sequence>
<keyword evidence="2" id="KW-1185">Reference proteome</keyword>
<name>A0A9W9EJR0_9EURO</name>
<accession>A0A9W9EJR0</accession>
<proteinExistence type="predicted"/>
<comment type="caution">
    <text evidence="1">The sequence shown here is derived from an EMBL/GenBank/DDBJ whole genome shotgun (WGS) entry which is preliminary data.</text>
</comment>